<reference evidence="5 6" key="1">
    <citation type="submission" date="2020-07" db="EMBL/GenBank/DDBJ databases">
        <title>Sequencing the genomes of 1000 actinobacteria strains.</title>
        <authorList>
            <person name="Klenk H.-P."/>
        </authorList>
    </citation>
    <scope>NUCLEOTIDE SEQUENCE [LARGE SCALE GENOMIC DNA]</scope>
    <source>
        <strain evidence="5 6">DSM 18448</strain>
    </source>
</reference>
<dbReference type="AlphaFoldDB" id="A0A852Z859"/>
<evidence type="ECO:0000256" key="3">
    <source>
        <dbReference type="SAM" id="MobiDB-lite"/>
    </source>
</evidence>
<evidence type="ECO:0000259" key="4">
    <source>
        <dbReference type="SMART" id="SM00642"/>
    </source>
</evidence>
<dbReference type="InterPro" id="IPR017853">
    <property type="entry name" value="GH"/>
</dbReference>
<dbReference type="GO" id="GO:0016798">
    <property type="term" value="F:hydrolase activity, acting on glycosyl bonds"/>
    <property type="evidence" value="ECO:0007669"/>
    <property type="project" value="UniProtKB-KW"/>
</dbReference>
<dbReference type="EMBL" id="JACBZH010000001">
    <property type="protein sequence ID" value="NYH89134.1"/>
    <property type="molecule type" value="Genomic_DNA"/>
</dbReference>
<dbReference type="PANTHER" id="PTHR10357">
    <property type="entry name" value="ALPHA-AMYLASE FAMILY MEMBER"/>
    <property type="match status" value="1"/>
</dbReference>
<dbReference type="InterPro" id="IPR006047">
    <property type="entry name" value="GH13_cat_dom"/>
</dbReference>
<feature type="domain" description="Glycosyl hydrolase family 13 catalytic" evidence="4">
    <location>
        <begin position="12"/>
        <end position="365"/>
    </location>
</feature>
<feature type="region of interest" description="Disordered" evidence="3">
    <location>
        <begin position="422"/>
        <end position="446"/>
    </location>
</feature>
<name>A0A852Z859_9ACTN</name>
<protein>
    <submittedName>
        <fullName evidence="5">Glycosidase</fullName>
    </submittedName>
</protein>
<sequence>MPTWLDDAVLWHVYPLGFVGAATSSGDGADRPVKADQRVRRVQHRLSRLEAWLDYAADLGCSGLLLGPVFASGTHGYDTEDHFRIDPRLGDEADFDRLVAAARARGLRVVLDGVFNHVGRSFPVFAEALRSGPDSPAGRWFRRTGDGPDDYATFEGHHQLVALDHAEPAVADHVTRVLTYWLDRGISGWRLDAAYAVPPEFWRTVLAPARAAHPDAWFLAEVIHGDYAEFARESTVDSVTQYELWKAIWSSLNDRNLFELEWALRRHGEFVAAELPQTFTGNHDVTRLATRLDDQRHLGHALAVLMCVAGVPSIYAGDEQAFRGSKEEREGGDDAIRPAFPATPADLAPSGWPLYRLHQRLLAFRRRNPWLTHARATTEHVVNRGLALRSSPAEGASGPETLLLLNLDDESYDFPIDATGFHRAETGQGTDSDPDAAAGRGEDTPVTTVPAHGWSILLSR</sequence>
<dbReference type="Gene3D" id="3.20.20.80">
    <property type="entry name" value="Glycosidases"/>
    <property type="match status" value="1"/>
</dbReference>
<dbReference type="Pfam" id="PF00128">
    <property type="entry name" value="Alpha-amylase"/>
    <property type="match status" value="1"/>
</dbReference>
<accession>A0A852Z859</accession>
<dbReference type="CDD" id="cd11354">
    <property type="entry name" value="AmyAc_bac_CMD_like"/>
    <property type="match status" value="1"/>
</dbReference>
<keyword evidence="2 5" id="KW-0326">Glycosidase</keyword>
<dbReference type="PANTHER" id="PTHR10357:SF210">
    <property type="entry name" value="MALTODEXTRIN GLUCOSIDASE"/>
    <property type="match status" value="1"/>
</dbReference>
<evidence type="ECO:0000256" key="1">
    <source>
        <dbReference type="ARBA" id="ARBA00022801"/>
    </source>
</evidence>
<dbReference type="GO" id="GO:0005975">
    <property type="term" value="P:carbohydrate metabolic process"/>
    <property type="evidence" value="ECO:0007669"/>
    <property type="project" value="InterPro"/>
</dbReference>
<dbReference type="SMART" id="SM00642">
    <property type="entry name" value="Aamy"/>
    <property type="match status" value="1"/>
</dbReference>
<organism evidence="5 6">
    <name type="scientific">Actinopolymorpha rutila</name>
    <dbReference type="NCBI Taxonomy" id="446787"/>
    <lineage>
        <taxon>Bacteria</taxon>
        <taxon>Bacillati</taxon>
        <taxon>Actinomycetota</taxon>
        <taxon>Actinomycetes</taxon>
        <taxon>Propionibacteriales</taxon>
        <taxon>Actinopolymorphaceae</taxon>
        <taxon>Actinopolymorpha</taxon>
    </lineage>
</organism>
<keyword evidence="6" id="KW-1185">Reference proteome</keyword>
<evidence type="ECO:0000256" key="2">
    <source>
        <dbReference type="ARBA" id="ARBA00023295"/>
    </source>
</evidence>
<dbReference type="Proteomes" id="UP000579605">
    <property type="component" value="Unassembled WGS sequence"/>
</dbReference>
<keyword evidence="1" id="KW-0378">Hydrolase</keyword>
<gene>
    <name evidence="5" type="ORF">F4554_001772</name>
</gene>
<comment type="caution">
    <text evidence="5">The sequence shown here is derived from an EMBL/GenBank/DDBJ whole genome shotgun (WGS) entry which is preliminary data.</text>
</comment>
<dbReference type="SUPFAM" id="SSF51445">
    <property type="entry name" value="(Trans)glycosidases"/>
    <property type="match status" value="1"/>
</dbReference>
<evidence type="ECO:0000313" key="6">
    <source>
        <dbReference type="Proteomes" id="UP000579605"/>
    </source>
</evidence>
<proteinExistence type="predicted"/>
<evidence type="ECO:0000313" key="5">
    <source>
        <dbReference type="EMBL" id="NYH89134.1"/>
    </source>
</evidence>
<dbReference type="RefSeq" id="WP_179786924.1">
    <property type="nucleotide sequence ID" value="NZ_BAAARR010000002.1"/>
</dbReference>